<feature type="domain" description="Activator of Hsp90 ATPase homologue 1/2-like C-terminal" evidence="2">
    <location>
        <begin position="154"/>
        <end position="287"/>
    </location>
</feature>
<dbReference type="AlphaFoldDB" id="A0A2S7SXC1"/>
<comment type="similarity">
    <text evidence="1">Belongs to the AHA1 family.</text>
</comment>
<dbReference type="CDD" id="cd07814">
    <property type="entry name" value="SRPBCC_CalC_Aha1-like"/>
    <property type="match status" value="1"/>
</dbReference>
<dbReference type="InterPro" id="IPR023393">
    <property type="entry name" value="START-like_dom_sf"/>
</dbReference>
<reference evidence="3 4" key="1">
    <citation type="submission" date="2018-01" db="EMBL/GenBank/DDBJ databases">
        <title>A novel member of the phylum Bacteroidetes isolated from glacier ice.</title>
        <authorList>
            <person name="Liu Q."/>
            <person name="Xin Y.-H."/>
        </authorList>
    </citation>
    <scope>NUCLEOTIDE SEQUENCE [LARGE SCALE GENOMIC DNA]</scope>
    <source>
        <strain evidence="3 4">RB1R16</strain>
    </source>
</reference>
<gene>
    <name evidence="3" type="ORF">CJD36_007170</name>
</gene>
<dbReference type="RefSeq" id="WP_105038450.1">
    <property type="nucleotide sequence ID" value="NZ_PPSL01000002.1"/>
</dbReference>
<name>A0A2S7SXC1_9BACT</name>
<dbReference type="Gene3D" id="3.30.530.20">
    <property type="match status" value="2"/>
</dbReference>
<evidence type="ECO:0000259" key="2">
    <source>
        <dbReference type="Pfam" id="PF08327"/>
    </source>
</evidence>
<dbReference type="CDD" id="cd08894">
    <property type="entry name" value="SRPBCC_CalC_Aha1-like_1"/>
    <property type="match status" value="1"/>
</dbReference>
<feature type="domain" description="Activator of Hsp90 ATPase homologue 1/2-like C-terminal" evidence="2">
    <location>
        <begin position="13"/>
        <end position="141"/>
    </location>
</feature>
<protein>
    <recommendedName>
        <fullName evidence="2">Activator of Hsp90 ATPase homologue 1/2-like C-terminal domain-containing protein</fullName>
    </recommendedName>
</protein>
<accession>A0A2S7SXC1</accession>
<comment type="caution">
    <text evidence="3">The sequence shown here is derived from an EMBL/GenBank/DDBJ whole genome shotgun (WGS) entry which is preliminary data.</text>
</comment>
<dbReference type="Proteomes" id="UP000239872">
    <property type="component" value="Unassembled WGS sequence"/>
</dbReference>
<keyword evidence="4" id="KW-1185">Reference proteome</keyword>
<dbReference type="InterPro" id="IPR013538">
    <property type="entry name" value="ASHA1/2-like_C"/>
</dbReference>
<dbReference type="SUPFAM" id="SSF55961">
    <property type="entry name" value="Bet v1-like"/>
    <property type="match status" value="2"/>
</dbReference>
<sequence length="291" mass="33070">MNTQPIVIERIYNAPAERVWLAIASKEGMKKWYLNLDEFKPEVGFEFSFTGGEPGGTQYLHLSKVMEVIPGKKLSYSWRFDGYEGDSLVTWELFAEGDKTRLRLTHAGIHTFPQSNKDFYAPKFTEGWTILLGSMLQKYVETTDREIIVSRLLNAPVELVFEVWTKPEHVAKWYGPDGFTITTSDMNVKKGAEWNFMMHGPDGTDYPNKVQYTEVVKNERLEYIYGSGAENGEGDFNVTVTFEAQGDKTLLTMRSVFATAEERDTVVTDFGAIEGGNQTMNKLEAYLAELK</sequence>
<evidence type="ECO:0000313" key="3">
    <source>
        <dbReference type="EMBL" id="PQJ11570.1"/>
    </source>
</evidence>
<proteinExistence type="inferred from homology"/>
<dbReference type="OrthoDB" id="384974at2"/>
<dbReference type="Pfam" id="PF08327">
    <property type="entry name" value="AHSA1"/>
    <property type="match status" value="2"/>
</dbReference>
<evidence type="ECO:0000313" key="4">
    <source>
        <dbReference type="Proteomes" id="UP000239872"/>
    </source>
</evidence>
<dbReference type="EMBL" id="PPSL01000002">
    <property type="protein sequence ID" value="PQJ11570.1"/>
    <property type="molecule type" value="Genomic_DNA"/>
</dbReference>
<organism evidence="3 4">
    <name type="scientific">Flavipsychrobacter stenotrophus</name>
    <dbReference type="NCBI Taxonomy" id="2077091"/>
    <lineage>
        <taxon>Bacteria</taxon>
        <taxon>Pseudomonadati</taxon>
        <taxon>Bacteroidota</taxon>
        <taxon>Chitinophagia</taxon>
        <taxon>Chitinophagales</taxon>
        <taxon>Chitinophagaceae</taxon>
        <taxon>Flavipsychrobacter</taxon>
    </lineage>
</organism>
<evidence type="ECO:0000256" key="1">
    <source>
        <dbReference type="ARBA" id="ARBA00006817"/>
    </source>
</evidence>